<dbReference type="Proteomes" id="UP000278143">
    <property type="component" value="Unassembled WGS sequence"/>
</dbReference>
<protein>
    <recommendedName>
        <fullName evidence="2">SCD domain-containing protein</fullName>
    </recommendedName>
</protein>
<evidence type="ECO:0000313" key="4">
    <source>
        <dbReference type="Proteomes" id="UP000278143"/>
    </source>
</evidence>
<dbReference type="InterPro" id="IPR016024">
    <property type="entry name" value="ARM-type_fold"/>
</dbReference>
<gene>
    <name evidence="3" type="ORF">SYNPS1DRAFT_27815</name>
</gene>
<name>A0A4P9Z289_9FUNG</name>
<dbReference type="GO" id="GO:0003682">
    <property type="term" value="F:chromatin binding"/>
    <property type="evidence" value="ECO:0007669"/>
    <property type="project" value="TreeGrafter"/>
</dbReference>
<accession>A0A4P9Z289</accession>
<dbReference type="PANTHER" id="PTHR11199:SF0">
    <property type="entry name" value="LD34181P-RELATED"/>
    <property type="match status" value="1"/>
</dbReference>
<dbReference type="GO" id="GO:0000785">
    <property type="term" value="C:chromatin"/>
    <property type="evidence" value="ECO:0007669"/>
    <property type="project" value="TreeGrafter"/>
</dbReference>
<evidence type="ECO:0000256" key="1">
    <source>
        <dbReference type="SAM" id="MobiDB-lite"/>
    </source>
</evidence>
<dbReference type="OrthoDB" id="498590at2759"/>
<feature type="compositionally biased region" description="Low complexity" evidence="1">
    <location>
        <begin position="1"/>
        <end position="12"/>
    </location>
</feature>
<dbReference type="AlphaFoldDB" id="A0A4P9Z289"/>
<evidence type="ECO:0000259" key="2">
    <source>
        <dbReference type="PROSITE" id="PS51425"/>
    </source>
</evidence>
<dbReference type="InterPro" id="IPR056396">
    <property type="entry name" value="HEAT_SCC3-SA"/>
</dbReference>
<sequence>MPATTRTTRQTRPVVNDTADSDEPSPIDTPLSEADAMEADDPSEADATRATADATWPLYDVLLAETSRVADMAARWCSTYEERPADALTELVNLLIRASRCTGSIAVQQIDEHDSIPSILENLQAAFDSLIISDAGESQLWDGHMVNGLTAWIMCMSSSQFRPFRHTATVVAFALASALCFIGQRATTTLRTLRQQLETEQRKHRPNAQRVASIREQTELLADRQASCDEMLDGLFDGIFVHRYRDIDPAIRVDCVSFLGEWIIRYPDRFMDSQYMRYLGWSMADNMVQPRIAALRALIKLHRDRALVTTLTPLTDRYKAQLLQLATKEKDVNVRVAAIQLAAMFGKQGAWESDEERDALCQLIAHPQPKIQKAVAPLCAQIIKEEFVEPALNEARHGSARQAAAADVNESWIAWKAFAAFCLQYFSDAILSDAASTSTAMTSLVDGVVAALWHDIAVLKEWRSLVDLLAMDHSATMTATTKQSRRRRSTADQPAHHMLSEQEEAILLGILSATIRLLVTQTDKAVMRRSTKQEAPVEEVHKDISVYLMPMLPGLFAKYGPDADRVASLLAVVRLLDFTNYLTLNQPAALAELLEHVARAFLHFDHTMTRVMSAAAMTLRTMRICAPVAQQTSMKLLEIRDAVLEPLWTVCADKILASAELSTRELSMLSTAATRIEVLLRHLDVADILHESRNGTTIGQLLGQLLGRLSLDRAEEVELSETVLDLHYRAILWMIREQQEMVPETFGKSGAGEGNRYVALAACALDHCAKVIRDGSSGVDRLKQRAFNVGCQLYWMIHVNKESTTDNEHTQETSVVPCSSDTQRIYAKYMEQLIEQHGDTQSSIDINACMHACVDADTQAEHTLLVMLGSFARCLVGGVFDLSHAVAILASYGRFSNAFNEITRSIVEQTGLARHSRHDPGMSTHVISASLKESFDHVTFKRLPSLDATMALARLLVENGPRASCVDLHCDGITFVVSKMAGYARVGNTRIKMDMLRYFKVLAIFTKYMQPAEADQILAFLDSTCSEHGIRPNERAKAWDPYTAYVKLLAAIKERAVVDENRILDSPLLASNNRQQDGAEQAIAAELDELAGDLRRMPVDDGHGASFMSTDTPPRRHAVRHHDISQQLNADASNVDQLLDDTPTLRGKKRDFTASLMDMSDNDDGGGDNDDRSGSPEEDEQMASDIVPETASPLAARPKRLRGRGH</sequence>
<feature type="region of interest" description="Disordered" evidence="1">
    <location>
        <begin position="1096"/>
        <end position="1206"/>
    </location>
</feature>
<dbReference type="PANTHER" id="PTHR11199">
    <property type="entry name" value="STROMAL ANTIGEN"/>
    <property type="match status" value="1"/>
</dbReference>
<dbReference type="EMBL" id="KZ989408">
    <property type="protein sequence ID" value="RKP26496.1"/>
    <property type="molecule type" value="Genomic_DNA"/>
</dbReference>
<keyword evidence="4" id="KW-1185">Reference proteome</keyword>
<dbReference type="PROSITE" id="PS51425">
    <property type="entry name" value="SCD"/>
    <property type="match status" value="1"/>
</dbReference>
<proteinExistence type="predicted"/>
<dbReference type="InterPro" id="IPR020839">
    <property type="entry name" value="SCD"/>
</dbReference>
<organism evidence="3 4">
    <name type="scientific">Syncephalis pseudoplumigaleata</name>
    <dbReference type="NCBI Taxonomy" id="1712513"/>
    <lineage>
        <taxon>Eukaryota</taxon>
        <taxon>Fungi</taxon>
        <taxon>Fungi incertae sedis</taxon>
        <taxon>Zoopagomycota</taxon>
        <taxon>Zoopagomycotina</taxon>
        <taxon>Zoopagomycetes</taxon>
        <taxon>Zoopagales</taxon>
        <taxon>Piptocephalidaceae</taxon>
        <taxon>Syncephalis</taxon>
    </lineage>
</organism>
<dbReference type="GO" id="GO:0005634">
    <property type="term" value="C:nucleus"/>
    <property type="evidence" value="ECO:0007669"/>
    <property type="project" value="TreeGrafter"/>
</dbReference>
<dbReference type="InterPro" id="IPR011989">
    <property type="entry name" value="ARM-like"/>
</dbReference>
<feature type="compositionally biased region" description="Polar residues" evidence="1">
    <location>
        <begin position="1125"/>
        <end position="1136"/>
    </location>
</feature>
<dbReference type="GO" id="GO:0007062">
    <property type="term" value="P:sister chromatid cohesion"/>
    <property type="evidence" value="ECO:0007669"/>
    <property type="project" value="UniProtKB-ARBA"/>
</dbReference>
<dbReference type="Gene3D" id="1.25.10.10">
    <property type="entry name" value="Leucine-rich Repeat Variant"/>
    <property type="match status" value="1"/>
</dbReference>
<feature type="compositionally biased region" description="Acidic residues" evidence="1">
    <location>
        <begin position="35"/>
        <end position="44"/>
    </location>
</feature>
<dbReference type="Pfam" id="PF21581">
    <property type="entry name" value="SCD"/>
    <property type="match status" value="1"/>
</dbReference>
<dbReference type="SUPFAM" id="SSF48371">
    <property type="entry name" value="ARM repeat"/>
    <property type="match status" value="1"/>
</dbReference>
<dbReference type="InterPro" id="IPR039662">
    <property type="entry name" value="Cohesin_Scc3/SA"/>
</dbReference>
<feature type="region of interest" description="Disordered" evidence="1">
    <location>
        <begin position="1"/>
        <end position="50"/>
    </location>
</feature>
<dbReference type="Pfam" id="PF08514">
    <property type="entry name" value="STAG"/>
    <property type="match status" value="1"/>
</dbReference>
<feature type="compositionally biased region" description="Basic residues" evidence="1">
    <location>
        <begin position="1197"/>
        <end position="1206"/>
    </location>
</feature>
<dbReference type="GO" id="GO:0008278">
    <property type="term" value="C:cohesin complex"/>
    <property type="evidence" value="ECO:0007669"/>
    <property type="project" value="TreeGrafter"/>
</dbReference>
<feature type="domain" description="SCD" evidence="2">
    <location>
        <begin position="240"/>
        <end position="325"/>
    </location>
</feature>
<dbReference type="Pfam" id="PF24571">
    <property type="entry name" value="HEAT_SCC3-SA"/>
    <property type="match status" value="1"/>
</dbReference>
<reference evidence="4" key="1">
    <citation type="journal article" date="2018" name="Nat. Microbiol.">
        <title>Leveraging single-cell genomics to expand the fungal tree of life.</title>
        <authorList>
            <person name="Ahrendt S.R."/>
            <person name="Quandt C.A."/>
            <person name="Ciobanu D."/>
            <person name="Clum A."/>
            <person name="Salamov A."/>
            <person name="Andreopoulos B."/>
            <person name="Cheng J.F."/>
            <person name="Woyke T."/>
            <person name="Pelin A."/>
            <person name="Henrissat B."/>
            <person name="Reynolds N.K."/>
            <person name="Benny G.L."/>
            <person name="Smith M.E."/>
            <person name="James T.Y."/>
            <person name="Grigoriev I.V."/>
        </authorList>
    </citation>
    <scope>NUCLEOTIDE SEQUENCE [LARGE SCALE GENOMIC DNA]</scope>
    <source>
        <strain evidence="4">Benny S71-1</strain>
    </source>
</reference>
<dbReference type="InterPro" id="IPR013721">
    <property type="entry name" value="STAG"/>
</dbReference>
<evidence type="ECO:0000313" key="3">
    <source>
        <dbReference type="EMBL" id="RKP26496.1"/>
    </source>
</evidence>